<dbReference type="GO" id="GO:0008781">
    <property type="term" value="F:N-acylneuraminate cytidylyltransferase activity"/>
    <property type="evidence" value="ECO:0007669"/>
    <property type="project" value="TreeGrafter"/>
</dbReference>
<keyword evidence="1" id="KW-0808">Transferase</keyword>
<dbReference type="Gene3D" id="3.90.550.10">
    <property type="entry name" value="Spore Coat Polysaccharide Biosynthesis Protein SpsA, Chain A"/>
    <property type="match status" value="1"/>
</dbReference>
<dbReference type="InterPro" id="IPR020039">
    <property type="entry name" value="PseF"/>
</dbReference>
<dbReference type="NCBIfam" id="TIGR03584">
    <property type="entry name" value="PseF"/>
    <property type="match status" value="1"/>
</dbReference>
<dbReference type="AlphaFoldDB" id="A0A948TFC9"/>
<dbReference type="InterPro" id="IPR050793">
    <property type="entry name" value="CMP-NeuNAc_synthase"/>
</dbReference>
<dbReference type="Pfam" id="PF02348">
    <property type="entry name" value="CTP_transf_3"/>
    <property type="match status" value="1"/>
</dbReference>
<dbReference type="InterPro" id="IPR003329">
    <property type="entry name" value="Cytidylyl_trans"/>
</dbReference>
<reference evidence="1" key="2">
    <citation type="submission" date="2021-04" db="EMBL/GenBank/DDBJ databases">
        <authorList>
            <person name="Gilroy R."/>
        </authorList>
    </citation>
    <scope>NUCLEOTIDE SEQUENCE</scope>
    <source>
        <strain evidence="1">378</strain>
    </source>
</reference>
<proteinExistence type="predicted"/>
<organism evidence="1 2">
    <name type="scientific">Candidatus Anaerobiospirillum pullicola</name>
    <dbReference type="NCBI Taxonomy" id="2838451"/>
    <lineage>
        <taxon>Bacteria</taxon>
        <taxon>Pseudomonadati</taxon>
        <taxon>Pseudomonadota</taxon>
        <taxon>Gammaproteobacteria</taxon>
        <taxon>Aeromonadales</taxon>
        <taxon>Succinivibrionaceae</taxon>
        <taxon>Anaerobiospirillum</taxon>
    </lineage>
</organism>
<gene>
    <name evidence="1" type="primary">pseF</name>
    <name evidence="1" type="ORF">H9847_03325</name>
</gene>
<dbReference type="InterPro" id="IPR029044">
    <property type="entry name" value="Nucleotide-diphossugar_trans"/>
</dbReference>
<sequence>MSHDLLAVIPARGGSKRIPHKNIKDFLGHPLIAYSIKTALDSGIFADVVVSTDDPEIAAVAKEYGAQVPFLRSAELSNDYAGTAAVGADAFGKMEALGKHYSGLCILYATAPLLTASHLQRAYERFISTNADYLFACCEFPFPIQRGFFRNEQGRPIPVDAQSQGMRSQDLPPAYQDAGQFYFMSSRFVDFQSKLTINLYTHPDIDQYVLQCYEMPRYRVIDIDTPQDWEYALVLAQALQQMQLD</sequence>
<reference evidence="1" key="1">
    <citation type="journal article" date="2021" name="PeerJ">
        <title>Extensive microbial diversity within the chicken gut microbiome revealed by metagenomics and culture.</title>
        <authorList>
            <person name="Gilroy R."/>
            <person name="Ravi A."/>
            <person name="Getino M."/>
            <person name="Pursley I."/>
            <person name="Horton D.L."/>
            <person name="Alikhan N.F."/>
            <person name="Baker D."/>
            <person name="Gharbi K."/>
            <person name="Hall N."/>
            <person name="Watson M."/>
            <person name="Adriaenssens E.M."/>
            <person name="Foster-Nyarko E."/>
            <person name="Jarju S."/>
            <person name="Secka A."/>
            <person name="Antonio M."/>
            <person name="Oren A."/>
            <person name="Chaudhuri R.R."/>
            <person name="La Ragione R."/>
            <person name="Hildebrand F."/>
            <person name="Pallen M.J."/>
        </authorList>
    </citation>
    <scope>NUCLEOTIDE SEQUENCE</scope>
    <source>
        <strain evidence="1">378</strain>
    </source>
</reference>
<keyword evidence="1" id="KW-0548">Nucleotidyltransferase</keyword>
<evidence type="ECO:0000313" key="2">
    <source>
        <dbReference type="Proteomes" id="UP000733611"/>
    </source>
</evidence>
<comment type="caution">
    <text evidence="1">The sequence shown here is derived from an EMBL/GenBank/DDBJ whole genome shotgun (WGS) entry which is preliminary data.</text>
</comment>
<dbReference type="EC" id="2.7.7.81" evidence="1"/>
<dbReference type="PANTHER" id="PTHR21485">
    <property type="entry name" value="HAD SUPERFAMILY MEMBERS CMAS AND KDSC"/>
    <property type="match status" value="1"/>
</dbReference>
<evidence type="ECO:0000313" key="1">
    <source>
        <dbReference type="EMBL" id="MBU3843889.1"/>
    </source>
</evidence>
<dbReference type="CDD" id="cd02513">
    <property type="entry name" value="CMP-NeuAc_Synthase"/>
    <property type="match status" value="1"/>
</dbReference>
<name>A0A948TFC9_9GAMM</name>
<protein>
    <submittedName>
        <fullName evidence="1">Pseudaminic acid cytidylyltransferase</fullName>
        <ecNumber evidence="1">2.7.7.81</ecNumber>
    </submittedName>
</protein>
<dbReference type="Proteomes" id="UP000733611">
    <property type="component" value="Unassembled WGS sequence"/>
</dbReference>
<dbReference type="EMBL" id="JAHLFE010000061">
    <property type="protein sequence ID" value="MBU3843889.1"/>
    <property type="molecule type" value="Genomic_DNA"/>
</dbReference>
<dbReference type="PANTHER" id="PTHR21485:SF6">
    <property type="entry name" value="N-ACYLNEURAMINATE CYTIDYLYLTRANSFERASE-RELATED"/>
    <property type="match status" value="1"/>
</dbReference>
<dbReference type="SUPFAM" id="SSF53448">
    <property type="entry name" value="Nucleotide-diphospho-sugar transferases"/>
    <property type="match status" value="1"/>
</dbReference>
<accession>A0A948TFC9</accession>